<dbReference type="InterPro" id="IPR008266">
    <property type="entry name" value="Tyr_kinase_AS"/>
</dbReference>
<gene>
    <name evidence="9" type="primary">LOC108566823</name>
</gene>
<dbReference type="Gene3D" id="1.10.510.10">
    <property type="entry name" value="Transferase(Phosphotransferase) domain 1"/>
    <property type="match status" value="1"/>
</dbReference>
<dbReference type="InterPro" id="IPR020635">
    <property type="entry name" value="Tyr_kinase_cat_dom"/>
</dbReference>
<dbReference type="Gene3D" id="2.60.40.60">
    <property type="entry name" value="Cadherins"/>
    <property type="match status" value="1"/>
</dbReference>
<evidence type="ECO:0000313" key="9">
    <source>
        <dbReference type="RefSeq" id="XP_017782379.1"/>
    </source>
</evidence>
<feature type="compositionally biased region" description="Polar residues" evidence="4">
    <location>
        <begin position="1134"/>
        <end position="1143"/>
    </location>
</feature>
<evidence type="ECO:0000256" key="1">
    <source>
        <dbReference type="ARBA" id="ARBA00004167"/>
    </source>
</evidence>
<dbReference type="InterPro" id="IPR011009">
    <property type="entry name" value="Kinase-like_dom_sf"/>
</dbReference>
<evidence type="ECO:0000256" key="3">
    <source>
        <dbReference type="PROSITE-ProRule" id="PRU10141"/>
    </source>
</evidence>
<feature type="chain" id="PRO_5046531028" evidence="6">
    <location>
        <begin position="20"/>
        <end position="1188"/>
    </location>
</feature>
<reference evidence="9" key="1">
    <citation type="submission" date="2025-08" db="UniProtKB">
        <authorList>
            <consortium name="RefSeq"/>
        </authorList>
    </citation>
    <scope>IDENTIFICATION</scope>
    <source>
        <tissue evidence="9">Whole Larva</tissue>
    </source>
</reference>
<comment type="subcellular location">
    <subcellularLocation>
        <location evidence="1">Membrane</location>
        <topology evidence="1">Single-pass membrane protein</topology>
    </subcellularLocation>
</comment>
<evidence type="ECO:0000256" key="4">
    <source>
        <dbReference type="SAM" id="MobiDB-lite"/>
    </source>
</evidence>
<dbReference type="Pfam" id="PF22540">
    <property type="entry name" value="RET_CRD"/>
    <property type="match status" value="1"/>
</dbReference>
<dbReference type="PANTHER" id="PTHR24416:SF617">
    <property type="entry name" value="RET ONCOGENE, ISOFORM A"/>
    <property type="match status" value="1"/>
</dbReference>
<keyword evidence="3" id="KW-0067">ATP-binding</keyword>
<keyword evidence="8" id="KW-1185">Reference proteome</keyword>
<dbReference type="SUPFAM" id="SSF56112">
    <property type="entry name" value="Protein kinase-like (PK-like)"/>
    <property type="match status" value="1"/>
</dbReference>
<feature type="domain" description="Protein kinase" evidence="7">
    <location>
        <begin position="777"/>
        <end position="1068"/>
    </location>
</feature>
<evidence type="ECO:0000313" key="8">
    <source>
        <dbReference type="Proteomes" id="UP000695000"/>
    </source>
</evidence>
<dbReference type="RefSeq" id="XP_017782379.1">
    <property type="nucleotide sequence ID" value="XM_017926890.1"/>
</dbReference>
<keyword evidence="9" id="KW-0808">Transferase</keyword>
<proteinExistence type="predicted"/>
<dbReference type="Proteomes" id="UP000695000">
    <property type="component" value="Unplaced"/>
</dbReference>
<dbReference type="InterPro" id="IPR001245">
    <property type="entry name" value="Ser-Thr/Tyr_kinase_cat_dom"/>
</dbReference>
<keyword evidence="6" id="KW-0732">Signal</keyword>
<dbReference type="GeneID" id="108566823"/>
<keyword evidence="5" id="KW-0812">Transmembrane</keyword>
<dbReference type="InterPro" id="IPR050122">
    <property type="entry name" value="RTK"/>
</dbReference>
<feature type="compositionally biased region" description="Basic and acidic residues" evidence="4">
    <location>
        <begin position="1118"/>
        <end position="1133"/>
    </location>
</feature>
<feature type="binding site" evidence="3">
    <location>
        <position position="811"/>
    </location>
    <ligand>
        <name>ATP</name>
        <dbReference type="ChEBI" id="CHEBI:30616"/>
    </ligand>
</feature>
<keyword evidence="9" id="KW-0418">Kinase</keyword>
<dbReference type="InterPro" id="IPR000719">
    <property type="entry name" value="Prot_kinase_dom"/>
</dbReference>
<dbReference type="InterPro" id="IPR055162">
    <property type="entry name" value="RET_CRD"/>
</dbReference>
<dbReference type="InterPro" id="IPR017441">
    <property type="entry name" value="Protein_kinase_ATP_BS"/>
</dbReference>
<evidence type="ECO:0000256" key="5">
    <source>
        <dbReference type="SAM" id="Phobius"/>
    </source>
</evidence>
<feature type="compositionally biased region" description="Polar residues" evidence="4">
    <location>
        <begin position="1162"/>
        <end position="1188"/>
    </location>
</feature>
<dbReference type="PROSITE" id="PS00109">
    <property type="entry name" value="PROTEIN_KINASE_TYR"/>
    <property type="match status" value="1"/>
</dbReference>
<dbReference type="Pfam" id="PF07714">
    <property type="entry name" value="PK_Tyr_Ser-Thr"/>
    <property type="match status" value="1"/>
</dbReference>
<dbReference type="CDD" id="cd11304">
    <property type="entry name" value="Cadherin_repeat"/>
    <property type="match status" value="1"/>
</dbReference>
<dbReference type="SMART" id="SM00219">
    <property type="entry name" value="TyrKc"/>
    <property type="match status" value="1"/>
</dbReference>
<keyword evidence="5" id="KW-0472">Membrane</keyword>
<name>A0ABM1N6C9_NICVS</name>
<dbReference type="PROSITE" id="PS50011">
    <property type="entry name" value="PROTEIN_KINASE_DOM"/>
    <property type="match status" value="1"/>
</dbReference>
<evidence type="ECO:0000256" key="2">
    <source>
        <dbReference type="ARBA" id="ARBA00051243"/>
    </source>
</evidence>
<keyword evidence="3" id="KW-0547">Nucleotide-binding</keyword>
<keyword evidence="9" id="KW-0675">Receptor</keyword>
<feature type="region of interest" description="Disordered" evidence="4">
    <location>
        <begin position="1112"/>
        <end position="1188"/>
    </location>
</feature>
<comment type="catalytic activity">
    <reaction evidence="2">
        <text>L-tyrosyl-[protein] + ATP = O-phospho-L-tyrosyl-[protein] + ADP + H(+)</text>
        <dbReference type="Rhea" id="RHEA:10596"/>
        <dbReference type="Rhea" id="RHEA-COMP:10136"/>
        <dbReference type="Rhea" id="RHEA-COMP:20101"/>
        <dbReference type="ChEBI" id="CHEBI:15378"/>
        <dbReference type="ChEBI" id="CHEBI:30616"/>
        <dbReference type="ChEBI" id="CHEBI:46858"/>
        <dbReference type="ChEBI" id="CHEBI:61978"/>
        <dbReference type="ChEBI" id="CHEBI:456216"/>
        <dbReference type="EC" id="2.7.10.1"/>
    </reaction>
</comment>
<feature type="transmembrane region" description="Helical" evidence="5">
    <location>
        <begin position="687"/>
        <end position="710"/>
    </location>
</feature>
<dbReference type="GO" id="GO:0016301">
    <property type="term" value="F:kinase activity"/>
    <property type="evidence" value="ECO:0007669"/>
    <property type="project" value="UniProtKB-KW"/>
</dbReference>
<dbReference type="PANTHER" id="PTHR24416">
    <property type="entry name" value="TYROSINE-PROTEIN KINASE RECEPTOR"/>
    <property type="match status" value="1"/>
</dbReference>
<dbReference type="PRINTS" id="PR00109">
    <property type="entry name" value="TYRKINASE"/>
</dbReference>
<organism evidence="8 9">
    <name type="scientific">Nicrophorus vespilloides</name>
    <name type="common">Boreal carrion beetle</name>
    <dbReference type="NCBI Taxonomy" id="110193"/>
    <lineage>
        <taxon>Eukaryota</taxon>
        <taxon>Metazoa</taxon>
        <taxon>Ecdysozoa</taxon>
        <taxon>Arthropoda</taxon>
        <taxon>Hexapoda</taxon>
        <taxon>Insecta</taxon>
        <taxon>Pterygota</taxon>
        <taxon>Neoptera</taxon>
        <taxon>Endopterygota</taxon>
        <taxon>Coleoptera</taxon>
        <taxon>Polyphaga</taxon>
        <taxon>Staphyliniformia</taxon>
        <taxon>Silphidae</taxon>
        <taxon>Nicrophorinae</taxon>
        <taxon>Nicrophorus</taxon>
    </lineage>
</organism>
<protein>
    <submittedName>
        <fullName evidence="9">Proto-oncogene tyrosine-protein kinase receptor Ret</fullName>
    </submittedName>
</protein>
<dbReference type="Gene3D" id="3.30.200.20">
    <property type="entry name" value="Phosphorylase Kinase, domain 1"/>
    <property type="match status" value="1"/>
</dbReference>
<accession>A0ABM1N6C9</accession>
<dbReference type="PROSITE" id="PS00107">
    <property type="entry name" value="PROTEIN_KINASE_ATP"/>
    <property type="match status" value="1"/>
</dbReference>
<sequence length="1188" mass="134671">MMNQLILIFVTIPLLRVDGAYFSITDVSVNVPGDRSKYPTGSKQILLKLHAQPEANRNRTRLTYSILNPNMKYLKIHPHSGAVSFTKEYLESNFKGAVSFDMTASVSDGGRINKTSVRVNISPPDKLDCVLIVQDLCYWQTADYRIFENRKPTILGTLSSPFLTDLCPGFKLNYTINKGENRVEVIPPTDQNKSWMLRTRKPLERDVQSARQFSQENKQIGEFIRISTKCTIEDPNGTKREILKNITVHVLDEDDNLPELQERHIDEINVTLNGDFVKKGEVVTFHRRNKLIFIDLDSPTVNNYEVKILNDSLGLFDVVLRSFEDSRNDEAQTVIYCELIFAKTMHVPRLPYEVIFQLNDTNLLPGSGNKSLVTIPIHLLHSTNSTDEYPHSLGHITLPLKALTLYRKQIISVFRSAGPFARIVQPRVGSIKEIERFVLSDNSTHNKTFNVTPKEGILYVQDISLLRKSPAEVRINVKWFFLNGTMDWDELIINIIEEPSSACYNISVGVKLWPHCADIQNPDDCYETCGISTGGAVSVEHIKKGEKWRRCMWRGDRKPELRHSTKLYSTCTPDSETCPDGVCDSLERLNRLICPQDCSEHIQFPTMKNDETGRGIKTARGVCICDNTSSCVCELKVKARKDNKKNSKKTESTVNFLNITLAPISSAAPNLSRHRGLEKAACGKSCLLGILAGGLFLLGAIATIVICWRFDRVHKVRGKFTEENADLSAPLSDYVDRGILPENTLSLNFDMTTSLTQQQGQMKMQPDPKWEFPRSQLIIEQTLGEGEFGRVLRAKAKDISGQLGYSIVAVKTLKEDAREAELSDLLSEYQLLKEVSHPNIIKLLGVSTVPGGPVYLIIEFAQYGSLRSYLRRSRHVKSESQLPTSARLDGAKRHENYDEPKECKVTPKDILSFAWQISNGMAYLSDVKLVHRDLAARNVLLTSDKICKISDFGLTRDIYEDDTYFKRSKGRVPVKWMAPESLSDHLYTTKSDVWSFGIVIWELITLGATPYPGIQVQNLFHLLKSGYRMERPENCSPTLYKIMTSCWDIDPDHRPSFQQLSQKWEEMLGDQMEYLDLTPNAIHNRSYFCTIEAQDENDNQNIIVKEELFEENLESNQEPEKCGDSSKLLDEPKLNNNGTNQLSPAKDLTQGYETPVKLMTKRAQTPTNENPQYYTNMDLGKTSSSSSY</sequence>
<feature type="signal peptide" evidence="6">
    <location>
        <begin position="1"/>
        <end position="19"/>
    </location>
</feature>
<evidence type="ECO:0000259" key="7">
    <source>
        <dbReference type="PROSITE" id="PS50011"/>
    </source>
</evidence>
<keyword evidence="5" id="KW-1133">Transmembrane helix</keyword>
<evidence type="ECO:0000256" key="6">
    <source>
        <dbReference type="SAM" id="SignalP"/>
    </source>
</evidence>